<dbReference type="PROSITE" id="PS50035">
    <property type="entry name" value="PLD"/>
    <property type="match status" value="2"/>
</dbReference>
<reference evidence="10" key="2">
    <citation type="journal article" date="2014" name="ISME J.">
        <title>Microbial stratification in low pH oxic and suboxic macroscopic growths along an acid mine drainage.</title>
        <authorList>
            <person name="Mendez-Garcia C."/>
            <person name="Mesa V."/>
            <person name="Sprenger R.R."/>
            <person name="Richter M."/>
            <person name="Diez M.S."/>
            <person name="Solano J."/>
            <person name="Bargiela R."/>
            <person name="Golyshina O.V."/>
            <person name="Manteca A."/>
            <person name="Ramos J.L."/>
            <person name="Gallego J.R."/>
            <person name="Llorente I."/>
            <person name="Martins Dos Santos V.A."/>
            <person name="Jensen O.N."/>
            <person name="Pelaez A.I."/>
            <person name="Sanchez J."/>
            <person name="Ferrer M."/>
        </authorList>
    </citation>
    <scope>NUCLEOTIDE SEQUENCE</scope>
</reference>
<evidence type="ECO:0000256" key="8">
    <source>
        <dbReference type="SAM" id="MobiDB-lite"/>
    </source>
</evidence>
<accession>T1D7S1</accession>
<keyword evidence="4" id="KW-0812">Transmembrane</keyword>
<evidence type="ECO:0000256" key="5">
    <source>
        <dbReference type="ARBA" id="ARBA00022737"/>
    </source>
</evidence>
<feature type="non-terminal residue" evidence="10">
    <location>
        <position position="1"/>
    </location>
</feature>
<dbReference type="Pfam" id="PF13091">
    <property type="entry name" value="PLDc_2"/>
    <property type="match status" value="2"/>
</dbReference>
<dbReference type="GO" id="GO:0032049">
    <property type="term" value="P:cardiolipin biosynthetic process"/>
    <property type="evidence" value="ECO:0007669"/>
    <property type="project" value="InterPro"/>
</dbReference>
<keyword evidence="7" id="KW-0472">Membrane</keyword>
<proteinExistence type="predicted"/>
<keyword evidence="5" id="KW-0677">Repeat</keyword>
<dbReference type="AlphaFoldDB" id="T1D7S1"/>
<dbReference type="InterPro" id="IPR022924">
    <property type="entry name" value="Cardiolipin_synthase"/>
</dbReference>
<dbReference type="SUPFAM" id="SSF56024">
    <property type="entry name" value="Phospholipase D/nuclease"/>
    <property type="match status" value="2"/>
</dbReference>
<evidence type="ECO:0000256" key="2">
    <source>
        <dbReference type="ARBA" id="ARBA00022475"/>
    </source>
</evidence>
<dbReference type="InterPro" id="IPR025202">
    <property type="entry name" value="PLD-like_dom"/>
</dbReference>
<comment type="caution">
    <text evidence="10">The sequence shown here is derived from an EMBL/GenBank/DDBJ whole genome shotgun (WGS) entry which is preliminary data.</text>
</comment>
<evidence type="ECO:0000256" key="7">
    <source>
        <dbReference type="ARBA" id="ARBA00023136"/>
    </source>
</evidence>
<reference evidence="10" key="1">
    <citation type="submission" date="2013-08" db="EMBL/GenBank/DDBJ databases">
        <authorList>
            <person name="Mendez C."/>
            <person name="Richter M."/>
            <person name="Ferrer M."/>
            <person name="Sanchez J."/>
        </authorList>
    </citation>
    <scope>NUCLEOTIDE SEQUENCE</scope>
</reference>
<dbReference type="InterPro" id="IPR001736">
    <property type="entry name" value="PLipase_D/transphosphatidylase"/>
</dbReference>
<feature type="region of interest" description="Disordered" evidence="8">
    <location>
        <begin position="1"/>
        <end position="24"/>
    </location>
</feature>
<dbReference type="CDD" id="cd09112">
    <property type="entry name" value="PLDc_CLS_2"/>
    <property type="match status" value="1"/>
</dbReference>
<comment type="subcellular location">
    <subcellularLocation>
        <location evidence="1">Cell membrane</location>
    </subcellularLocation>
</comment>
<feature type="domain" description="PLD phosphodiesterase" evidence="9">
    <location>
        <begin position="148"/>
        <end position="175"/>
    </location>
</feature>
<evidence type="ECO:0000256" key="4">
    <source>
        <dbReference type="ARBA" id="ARBA00022692"/>
    </source>
</evidence>
<evidence type="ECO:0000256" key="3">
    <source>
        <dbReference type="ARBA" id="ARBA00022679"/>
    </source>
</evidence>
<dbReference type="PANTHER" id="PTHR21248:SF22">
    <property type="entry name" value="PHOSPHOLIPASE D"/>
    <property type="match status" value="1"/>
</dbReference>
<feature type="compositionally biased region" description="Basic and acidic residues" evidence="8">
    <location>
        <begin position="1"/>
        <end position="12"/>
    </location>
</feature>
<name>T1D7S1_9ZZZZ</name>
<organism evidence="10">
    <name type="scientific">mine drainage metagenome</name>
    <dbReference type="NCBI Taxonomy" id="410659"/>
    <lineage>
        <taxon>unclassified sequences</taxon>
        <taxon>metagenomes</taxon>
        <taxon>ecological metagenomes</taxon>
    </lineage>
</organism>
<keyword evidence="2" id="KW-1003">Cell membrane</keyword>
<evidence type="ECO:0000259" key="9">
    <source>
        <dbReference type="PROSITE" id="PS50035"/>
    </source>
</evidence>
<dbReference type="GO" id="GO:0005886">
    <property type="term" value="C:plasma membrane"/>
    <property type="evidence" value="ECO:0007669"/>
    <property type="project" value="UniProtKB-SubCell"/>
</dbReference>
<gene>
    <name evidence="10" type="ORF">B1B_01048</name>
</gene>
<dbReference type="EMBL" id="AUZY01000764">
    <property type="protein sequence ID" value="EQD77469.1"/>
    <property type="molecule type" value="Genomic_DNA"/>
</dbReference>
<evidence type="ECO:0000313" key="10">
    <source>
        <dbReference type="EMBL" id="EQD77469.1"/>
    </source>
</evidence>
<dbReference type="SMART" id="SM00155">
    <property type="entry name" value="PLDc"/>
    <property type="match status" value="2"/>
</dbReference>
<keyword evidence="6" id="KW-1133">Transmembrane helix</keyword>
<dbReference type="CDD" id="cd09110">
    <property type="entry name" value="PLDc_CLS_1"/>
    <property type="match status" value="1"/>
</dbReference>
<dbReference type="PANTHER" id="PTHR21248">
    <property type="entry name" value="CARDIOLIPIN SYNTHASE"/>
    <property type="match status" value="1"/>
</dbReference>
<protein>
    <submittedName>
        <fullName evidence="10">Cardiolipin synthetase 2</fullName>
    </submittedName>
</protein>
<evidence type="ECO:0000256" key="6">
    <source>
        <dbReference type="ARBA" id="ARBA00022989"/>
    </source>
</evidence>
<dbReference type="Gene3D" id="3.30.870.10">
    <property type="entry name" value="Endonuclease Chain A"/>
    <property type="match status" value="2"/>
</dbReference>
<dbReference type="NCBIfam" id="TIGR04265">
    <property type="entry name" value="bac_cardiolipin"/>
    <property type="match status" value="1"/>
</dbReference>
<keyword evidence="3" id="KW-0808">Transferase</keyword>
<feature type="domain" description="PLD phosphodiesterase" evidence="9">
    <location>
        <begin position="324"/>
        <end position="351"/>
    </location>
</feature>
<sequence length="411" mass="45962">SRDRSIYERVTKGQEPGLPDETSRQLPALTSNLDMARMLWADGGSTLTTGNSVDYFTSGEAMFAALFEAIAHAKHHIHLEYYLLQNDALVERLLTILEAKAKEGVEVRLLYDDLGNEVPRLRYRRFAKAGGHVSSFYRGLAPAIGFRINYRNHRKIAVIDGALGFIGGFNLGEDYLGLGPLGAWRDTTVLIRGDAVKGLQLRFALDWHWATKEDVPLLPAYFPKSESTGTASIQIVSGGPDTPWDPPREQYLKMVYSAKLTCYLQTPYFIPDSSILTALRMAALSGVDVRVMIPTKPDHPLVHWANLSNVGELLEAGVRVFSYDDGFLHAKTITVDDIVTSVGSTNWDLRSFKWNFESNAIIYDAKLGAQYRGIFEQDMMRCTEITREAYGARPRSTRIKESLCRLMSGVL</sequence>
<evidence type="ECO:0000256" key="1">
    <source>
        <dbReference type="ARBA" id="ARBA00004236"/>
    </source>
</evidence>
<dbReference type="GO" id="GO:0008808">
    <property type="term" value="F:cardiolipin synthase activity"/>
    <property type="evidence" value="ECO:0007669"/>
    <property type="project" value="InterPro"/>
</dbReference>